<dbReference type="AlphaFoldDB" id="A0A0H5SV72"/>
<feature type="transmembrane region" description="Helical" evidence="1">
    <location>
        <begin position="153"/>
        <end position="171"/>
    </location>
</feature>
<feature type="transmembrane region" description="Helical" evidence="1">
    <location>
        <begin position="59"/>
        <end position="78"/>
    </location>
</feature>
<evidence type="ECO:0000313" key="3">
    <source>
        <dbReference type="Proteomes" id="UP000236497"/>
    </source>
</evidence>
<feature type="transmembrane region" description="Helical" evidence="1">
    <location>
        <begin position="206"/>
        <end position="224"/>
    </location>
</feature>
<evidence type="ECO:0000313" key="2">
    <source>
        <dbReference type="EMBL" id="CRZ34223.1"/>
    </source>
</evidence>
<dbReference type="EMBL" id="CVTD020000013">
    <property type="protein sequence ID" value="CRZ34223.1"/>
    <property type="molecule type" value="Genomic_DNA"/>
</dbReference>
<dbReference type="RefSeq" id="WP_146039170.1">
    <property type="nucleotide sequence ID" value="NZ_CVTD020000013.1"/>
</dbReference>
<feature type="transmembrane region" description="Helical" evidence="1">
    <location>
        <begin position="110"/>
        <end position="133"/>
    </location>
</feature>
<keyword evidence="3" id="KW-1185">Reference proteome</keyword>
<organism evidence="2 3">
    <name type="scientific">Herbinix hemicellulosilytica</name>
    <dbReference type="NCBI Taxonomy" id="1564487"/>
    <lineage>
        <taxon>Bacteria</taxon>
        <taxon>Bacillati</taxon>
        <taxon>Bacillota</taxon>
        <taxon>Clostridia</taxon>
        <taxon>Lachnospirales</taxon>
        <taxon>Lachnospiraceae</taxon>
        <taxon>Herbinix</taxon>
    </lineage>
</organism>
<accession>A0A0H5SV72</accession>
<evidence type="ECO:0000256" key="1">
    <source>
        <dbReference type="SAM" id="Phobius"/>
    </source>
</evidence>
<keyword evidence="1" id="KW-1133">Transmembrane helix</keyword>
<sequence>MKARYPMEAFALAMVIFSQNMRDALITGILILLIATLGLVLDGSVGIRLPKWSRISCSIILMVSLTYSLFQIVLRAILGYNIDTSTSIFHIFLGLLIANHILYGEEDRNYNLLLLEGAGAFATLLIISIIREFMAEGTVYGFKLAEINFRSNGFTHVVAGFILAGLGLAVLNKIFKYKDVKSEGIYVILPVALLVQPFTIDSIESSVGMVIAILAVMFMVYSINKHLVFSKLSKEIKNLPAELVSAGMVYMILSMF</sequence>
<dbReference type="OrthoDB" id="1969615at2"/>
<proteinExistence type="predicted"/>
<feature type="transmembrane region" description="Helical" evidence="1">
    <location>
        <begin position="183"/>
        <end position="200"/>
    </location>
</feature>
<protein>
    <submittedName>
        <fullName evidence="2">Uncharacterized protein</fullName>
    </submittedName>
</protein>
<gene>
    <name evidence="2" type="ORF">HHT355_1020</name>
</gene>
<reference evidence="2 3" key="1">
    <citation type="submission" date="2015-06" db="EMBL/GenBank/DDBJ databases">
        <authorList>
            <person name="Wibberg Daniel"/>
        </authorList>
    </citation>
    <scope>NUCLEOTIDE SEQUENCE [LARGE SCALE GENOMIC DNA]</scope>
    <source>
        <strain evidence="2 3">T3/55T</strain>
    </source>
</reference>
<dbReference type="Proteomes" id="UP000236497">
    <property type="component" value="Unassembled WGS sequence"/>
</dbReference>
<name>A0A0H5SV72_HERHM</name>
<feature type="transmembrane region" description="Helical" evidence="1">
    <location>
        <begin position="84"/>
        <end position="103"/>
    </location>
</feature>
<keyword evidence="1" id="KW-0472">Membrane</keyword>
<feature type="transmembrane region" description="Helical" evidence="1">
    <location>
        <begin position="24"/>
        <end position="47"/>
    </location>
</feature>
<keyword evidence="1" id="KW-0812">Transmembrane</keyword>